<dbReference type="PANTHER" id="PTHR43364:SF6">
    <property type="entry name" value="OXIDOREDUCTASE-RELATED"/>
    <property type="match status" value="1"/>
</dbReference>
<dbReference type="SUPFAM" id="SSF51430">
    <property type="entry name" value="NAD(P)-linked oxidoreductase"/>
    <property type="match status" value="1"/>
</dbReference>
<dbReference type="EMBL" id="JBDZYD010000001">
    <property type="protein sequence ID" value="MEQ0558049.1"/>
    <property type="molecule type" value="Genomic_DNA"/>
</dbReference>
<dbReference type="Proteomes" id="UP001440984">
    <property type="component" value="Unassembled WGS sequence"/>
</dbReference>
<protein>
    <submittedName>
        <fullName evidence="2">Aldo/keto reductase</fullName>
    </submittedName>
</protein>
<dbReference type="Pfam" id="PF00248">
    <property type="entry name" value="Aldo_ket_red"/>
    <property type="match status" value="1"/>
</dbReference>
<reference evidence="2 3" key="1">
    <citation type="submission" date="2024-05" db="EMBL/GenBank/DDBJ databases">
        <authorList>
            <person name="Zhao H."/>
            <person name="Xu Y."/>
            <person name="Lin S."/>
            <person name="Spain J.C."/>
            <person name="Zhou N.-Y."/>
        </authorList>
    </citation>
    <scope>NUCLEOTIDE SEQUENCE [LARGE SCALE GENOMIC DNA]</scope>
    <source>
        <strain evidence="2 3">NEAU-NG30</strain>
    </source>
</reference>
<evidence type="ECO:0000313" key="3">
    <source>
        <dbReference type="Proteomes" id="UP001440984"/>
    </source>
</evidence>
<dbReference type="InterPro" id="IPR023210">
    <property type="entry name" value="NADP_OxRdtase_dom"/>
</dbReference>
<comment type="caution">
    <text evidence="2">The sequence shown here is derived from an EMBL/GenBank/DDBJ whole genome shotgun (WGS) entry which is preliminary data.</text>
</comment>
<evidence type="ECO:0000313" key="2">
    <source>
        <dbReference type="EMBL" id="MEQ0558049.1"/>
    </source>
</evidence>
<evidence type="ECO:0000259" key="1">
    <source>
        <dbReference type="Pfam" id="PF00248"/>
    </source>
</evidence>
<sequence length="320" mass="34576">MSRPGRAWKTRTRRRNAGRAHRIGRVAVICLGTMNFGTTLDRAAAFGVLDAFTGQGGELVDTANCYASWIGTGDESELVIGAWHRARGARDRIRLATKVGARPVPGGGLMDCEGLAPATIRSAVEDSLRRLDTDYVDVCFAHLMDPAVPLEDTLGAFEELVAAGKVREIGLSNQDLDSLRRAGGRVSWLQQRYSYLQPMPGASFALQKTLTPEMAAYVRDTPGLTVQGYSPLLSGAYTRPDRELWPHYHHPGTESRLAALRKVAGDAGVTENQVVLAWMLASTPPVQPVIGVSTQAQLADCLAATELVLSDEHLRCLEAA</sequence>
<dbReference type="InterPro" id="IPR036812">
    <property type="entry name" value="NAD(P)_OxRdtase_dom_sf"/>
</dbReference>
<dbReference type="PANTHER" id="PTHR43364">
    <property type="entry name" value="NADH-SPECIFIC METHYLGLYOXAL REDUCTASE-RELATED"/>
    <property type="match status" value="1"/>
</dbReference>
<name>A0ABV0L6W2_9PSEU</name>
<dbReference type="Gene3D" id="3.20.20.100">
    <property type="entry name" value="NADP-dependent oxidoreductase domain"/>
    <property type="match status" value="1"/>
</dbReference>
<feature type="domain" description="NADP-dependent oxidoreductase" evidence="1">
    <location>
        <begin position="29"/>
        <end position="318"/>
    </location>
</feature>
<organism evidence="2 3">
    <name type="scientific">Amycolatopsis melonis</name>
    <dbReference type="NCBI Taxonomy" id="3156488"/>
    <lineage>
        <taxon>Bacteria</taxon>
        <taxon>Bacillati</taxon>
        <taxon>Actinomycetota</taxon>
        <taxon>Actinomycetes</taxon>
        <taxon>Pseudonocardiales</taxon>
        <taxon>Pseudonocardiaceae</taxon>
        <taxon>Amycolatopsis</taxon>
    </lineage>
</organism>
<dbReference type="RefSeq" id="WP_348947376.1">
    <property type="nucleotide sequence ID" value="NZ_JBDZYD010000001.1"/>
</dbReference>
<accession>A0ABV0L6W2</accession>
<dbReference type="InterPro" id="IPR050523">
    <property type="entry name" value="AKR_Detox_Biosynth"/>
</dbReference>
<dbReference type="PRINTS" id="PR00069">
    <property type="entry name" value="ALDKETRDTASE"/>
</dbReference>
<keyword evidence="3" id="KW-1185">Reference proteome</keyword>
<gene>
    <name evidence="2" type="ORF">ABJI51_03115</name>
</gene>
<dbReference type="InterPro" id="IPR020471">
    <property type="entry name" value="AKR"/>
</dbReference>
<proteinExistence type="predicted"/>